<evidence type="ECO:0000313" key="3">
    <source>
        <dbReference type="Proteomes" id="UP000784294"/>
    </source>
</evidence>
<dbReference type="AlphaFoldDB" id="A0A3S5AYT1"/>
<sequence>MAERALISSASDGRQTEWVLPETNQAVTYQMPPNLLLSRRPGDQQIGSSYDKKHIAAEMTDGEDEEDEEDAEKAARLERPKHA</sequence>
<evidence type="ECO:0000313" key="2">
    <source>
        <dbReference type="EMBL" id="VEL28736.1"/>
    </source>
</evidence>
<name>A0A3S5AYT1_9PLAT</name>
<reference evidence="2" key="1">
    <citation type="submission" date="2018-11" db="EMBL/GenBank/DDBJ databases">
        <authorList>
            <consortium name="Pathogen Informatics"/>
        </authorList>
    </citation>
    <scope>NUCLEOTIDE SEQUENCE</scope>
</reference>
<comment type="caution">
    <text evidence="2">The sequence shown here is derived from an EMBL/GenBank/DDBJ whole genome shotgun (WGS) entry which is preliminary data.</text>
</comment>
<evidence type="ECO:0000256" key="1">
    <source>
        <dbReference type="SAM" id="MobiDB-lite"/>
    </source>
</evidence>
<protein>
    <submittedName>
        <fullName evidence="2">Uncharacterized protein</fullName>
    </submittedName>
</protein>
<dbReference type="EMBL" id="CAAALY010097360">
    <property type="protein sequence ID" value="VEL28736.1"/>
    <property type="molecule type" value="Genomic_DNA"/>
</dbReference>
<feature type="region of interest" description="Disordered" evidence="1">
    <location>
        <begin position="38"/>
        <end position="83"/>
    </location>
</feature>
<dbReference type="Proteomes" id="UP000784294">
    <property type="component" value="Unassembled WGS sequence"/>
</dbReference>
<keyword evidence="3" id="KW-1185">Reference proteome</keyword>
<feature type="compositionally biased region" description="Basic and acidic residues" evidence="1">
    <location>
        <begin position="72"/>
        <end position="83"/>
    </location>
</feature>
<proteinExistence type="predicted"/>
<feature type="compositionally biased region" description="Acidic residues" evidence="1">
    <location>
        <begin position="60"/>
        <end position="71"/>
    </location>
</feature>
<accession>A0A3S5AYT1</accession>
<gene>
    <name evidence="2" type="ORF">PXEA_LOCUS22176</name>
</gene>
<organism evidence="2 3">
    <name type="scientific">Protopolystoma xenopodis</name>
    <dbReference type="NCBI Taxonomy" id="117903"/>
    <lineage>
        <taxon>Eukaryota</taxon>
        <taxon>Metazoa</taxon>
        <taxon>Spiralia</taxon>
        <taxon>Lophotrochozoa</taxon>
        <taxon>Platyhelminthes</taxon>
        <taxon>Monogenea</taxon>
        <taxon>Polyopisthocotylea</taxon>
        <taxon>Polystomatidea</taxon>
        <taxon>Polystomatidae</taxon>
        <taxon>Protopolystoma</taxon>
    </lineage>
</organism>